<sequence>MQPDPQQKSTIPVKNINTDINTSDSPSGLKYFDPSQRLYVRAVSGTYQRLRRYGGWVLMLLFFLLPWLPYQGRQAILLDVEQQQFHFFATTLFPQDLTLLAWLLIIAAFALFFITTFLGRVWCGYLCPQTVWTFIFIWFEERFEGSANQRRALDKAPRSANKMLRKTATHLCWLGFSLLTALAFVSYFVPAKALYSEFFRAASGGWTVFWVLFFTACTYANAGWMRSIMCTHMCPYARFQSAMFDRDTFIVAYDSARGEPRGPRRRKVDPASLGLGACIDCDLCVQVCPTGIDIRQGLQYECINCGACIDACDQTMQQMGYAPGLISYTTEHKLAGHKTRLLRPKLLGYGLVLVVMIGLFSANLLRLQPANLEVLRDRNQLYRINNEGAIENTFILKLQNKTQQPVTYQLAVQGLPTDVQWLGPQQVQVAPGEVDTIPLTLAVPEGSALSAVQPIRFSATAVTGNGAAVSAESRFFSER</sequence>
<name>A0A8I1W5D5_PLESH</name>
<feature type="transmembrane region" description="Helical" evidence="7">
    <location>
        <begin position="346"/>
        <end position="365"/>
    </location>
</feature>
<evidence type="ECO:0000256" key="3">
    <source>
        <dbReference type="ARBA" id="ARBA00022723"/>
    </source>
</evidence>
<feature type="transmembrane region" description="Helical" evidence="7">
    <location>
        <begin position="53"/>
        <end position="70"/>
    </location>
</feature>
<dbReference type="AlphaFoldDB" id="A0A8I1W5D5"/>
<feature type="transmembrane region" description="Helical" evidence="7">
    <location>
        <begin position="99"/>
        <end position="119"/>
    </location>
</feature>
<dbReference type="InterPro" id="IPR009051">
    <property type="entry name" value="Helical_ferredxn"/>
</dbReference>
<reference evidence="9" key="1">
    <citation type="submission" date="2021-03" db="EMBL/GenBank/DDBJ databases">
        <title>Plesiomonas shigelloides zfcc0051, isolated from zebrafish feces.</title>
        <authorList>
            <person name="Vanderhoek Z."/>
            <person name="Gaulke C."/>
        </authorList>
    </citation>
    <scope>NUCLEOTIDE SEQUENCE</scope>
    <source>
        <strain evidence="9">Zfcc0051</strain>
    </source>
</reference>
<dbReference type="InterPro" id="IPR017900">
    <property type="entry name" value="4Fe4S_Fe_S_CS"/>
</dbReference>
<dbReference type="PROSITE" id="PS00198">
    <property type="entry name" value="4FE4S_FER_1"/>
    <property type="match status" value="1"/>
</dbReference>
<gene>
    <name evidence="9" type="primary">ccoG</name>
    <name evidence="9" type="ORF">J2R62_04045</name>
</gene>
<dbReference type="Pfam" id="PF11614">
    <property type="entry name" value="FixG_C"/>
    <property type="match status" value="1"/>
</dbReference>
<dbReference type="RefSeq" id="WP_207541670.1">
    <property type="nucleotide sequence ID" value="NZ_JAFNAA010000003.1"/>
</dbReference>
<evidence type="ECO:0000256" key="6">
    <source>
        <dbReference type="ARBA" id="ARBA00023014"/>
    </source>
</evidence>
<dbReference type="GO" id="GO:0051539">
    <property type="term" value="F:4 iron, 4 sulfur cluster binding"/>
    <property type="evidence" value="ECO:0007669"/>
    <property type="project" value="UniProtKB-KW"/>
</dbReference>
<evidence type="ECO:0000256" key="2">
    <source>
        <dbReference type="ARBA" id="ARBA00022485"/>
    </source>
</evidence>
<feature type="domain" description="4Fe-4S ferredoxin-type" evidence="8">
    <location>
        <begin position="269"/>
        <end position="297"/>
    </location>
</feature>
<evidence type="ECO:0000256" key="5">
    <source>
        <dbReference type="ARBA" id="ARBA00023004"/>
    </source>
</evidence>
<protein>
    <submittedName>
        <fullName evidence="9">Cytochrome c oxidase accessory protein CcoG</fullName>
    </submittedName>
</protein>
<dbReference type="Gene3D" id="2.60.40.10">
    <property type="entry name" value="Immunoglobulins"/>
    <property type="match status" value="1"/>
</dbReference>
<dbReference type="Pfam" id="PF13746">
    <property type="entry name" value="Fer4_18"/>
    <property type="match status" value="1"/>
</dbReference>
<dbReference type="InterPro" id="IPR032879">
    <property type="entry name" value="FixG_C"/>
</dbReference>
<keyword evidence="1" id="KW-0813">Transport</keyword>
<dbReference type="Pfam" id="PF12801">
    <property type="entry name" value="Fer4_5"/>
    <property type="match status" value="1"/>
</dbReference>
<keyword evidence="2" id="KW-0004">4Fe-4S</keyword>
<dbReference type="NCBIfam" id="TIGR02745">
    <property type="entry name" value="ccoG_rdxA_fixG"/>
    <property type="match status" value="1"/>
</dbReference>
<feature type="transmembrane region" description="Helical" evidence="7">
    <location>
        <begin position="171"/>
        <end position="189"/>
    </location>
</feature>
<feature type="transmembrane region" description="Helical" evidence="7">
    <location>
        <begin position="201"/>
        <end position="222"/>
    </location>
</feature>
<evidence type="ECO:0000259" key="8">
    <source>
        <dbReference type="PROSITE" id="PS51379"/>
    </source>
</evidence>
<dbReference type="InterPro" id="IPR013783">
    <property type="entry name" value="Ig-like_fold"/>
</dbReference>
<evidence type="ECO:0000256" key="7">
    <source>
        <dbReference type="SAM" id="Phobius"/>
    </source>
</evidence>
<evidence type="ECO:0000256" key="4">
    <source>
        <dbReference type="ARBA" id="ARBA00022982"/>
    </source>
</evidence>
<keyword evidence="7" id="KW-1133">Transmembrane helix</keyword>
<keyword evidence="4" id="KW-0249">Electron transport</keyword>
<organism evidence="9 10">
    <name type="scientific">Plesiomonas shigelloides</name>
    <name type="common">Aeromonas shigelloides</name>
    <dbReference type="NCBI Taxonomy" id="703"/>
    <lineage>
        <taxon>Bacteria</taxon>
        <taxon>Pseudomonadati</taxon>
        <taxon>Pseudomonadota</taxon>
        <taxon>Gammaproteobacteria</taxon>
        <taxon>Enterobacterales</taxon>
        <taxon>Enterobacteriaceae</taxon>
        <taxon>Plesiomonas</taxon>
    </lineage>
</organism>
<evidence type="ECO:0000256" key="1">
    <source>
        <dbReference type="ARBA" id="ARBA00022448"/>
    </source>
</evidence>
<keyword evidence="5" id="KW-0408">Iron</keyword>
<dbReference type="PANTHER" id="PTHR30176">
    <property type="entry name" value="FERREDOXIN-TYPE PROTEIN NAPH"/>
    <property type="match status" value="1"/>
</dbReference>
<keyword evidence="7" id="KW-0472">Membrane</keyword>
<dbReference type="InterPro" id="IPR014116">
    <property type="entry name" value="Cyt_c_oxidase_cbb3_FixG"/>
</dbReference>
<dbReference type="InterPro" id="IPR051684">
    <property type="entry name" value="Electron_Trans/Redox"/>
</dbReference>
<proteinExistence type="predicted"/>
<keyword evidence="3" id="KW-0479">Metal-binding</keyword>
<dbReference type="EMBL" id="JAFNAA010000003">
    <property type="protein sequence ID" value="MBO1107401.1"/>
    <property type="molecule type" value="Genomic_DNA"/>
</dbReference>
<dbReference type="GO" id="GO:0005886">
    <property type="term" value="C:plasma membrane"/>
    <property type="evidence" value="ECO:0007669"/>
    <property type="project" value="TreeGrafter"/>
</dbReference>
<dbReference type="SUPFAM" id="SSF54862">
    <property type="entry name" value="4Fe-4S ferredoxins"/>
    <property type="match status" value="1"/>
</dbReference>
<dbReference type="PANTHER" id="PTHR30176:SF3">
    <property type="entry name" value="FERREDOXIN-TYPE PROTEIN NAPH"/>
    <property type="match status" value="1"/>
</dbReference>
<dbReference type="PROSITE" id="PS51379">
    <property type="entry name" value="4FE4S_FER_2"/>
    <property type="match status" value="1"/>
</dbReference>
<keyword evidence="6" id="KW-0411">Iron-sulfur</keyword>
<keyword evidence="7" id="KW-0812">Transmembrane</keyword>
<evidence type="ECO:0000313" key="10">
    <source>
        <dbReference type="Proteomes" id="UP000664658"/>
    </source>
</evidence>
<dbReference type="Proteomes" id="UP000664658">
    <property type="component" value="Unassembled WGS sequence"/>
</dbReference>
<evidence type="ECO:0000313" key="9">
    <source>
        <dbReference type="EMBL" id="MBO1107401.1"/>
    </source>
</evidence>
<comment type="caution">
    <text evidence="9">The sequence shown here is derived from an EMBL/GenBank/DDBJ whole genome shotgun (WGS) entry which is preliminary data.</text>
</comment>
<dbReference type="Gene3D" id="1.10.1060.10">
    <property type="entry name" value="Alpha-helical ferredoxin"/>
    <property type="match status" value="1"/>
</dbReference>
<dbReference type="InterPro" id="IPR017896">
    <property type="entry name" value="4Fe4S_Fe-S-bd"/>
</dbReference>
<dbReference type="GO" id="GO:0046872">
    <property type="term" value="F:metal ion binding"/>
    <property type="evidence" value="ECO:0007669"/>
    <property type="project" value="UniProtKB-KW"/>
</dbReference>
<accession>A0A8I1W5D5</accession>